<protein>
    <submittedName>
        <fullName evidence="1">Uncharacterized protein</fullName>
    </submittedName>
</protein>
<dbReference type="Proteomes" id="UP001603857">
    <property type="component" value="Unassembled WGS sequence"/>
</dbReference>
<sequence length="534" mass="58030">MATRYICRNQKAGRQARCSCELGDSASICESKLAFVARVCDIRFSNDHHTSVCPSSQQSGVDKHSEAYAANTARNDAIVIRGVHDVPTDTSAETRKLDGKLDALVNLVTQLAANQKSASVARVCDIRSSDEHHTSVCPSSQQPGVDEHLEAYASNTYTSTETRKLEGKQDALVKLVTQVAANQKPASVARVCGVRSSNDHHTSFSARNDATVTRVVHDVATDTSAETRKLERKLDAFVKLVTRYYCESKPASVARVYDIRSSNDHHTSDCPSSHESGFSARNDVIVIRGVHDVATDTSTEIRKLEGKLHALMNLVTQIAANPEAASVARVCGICSSNHHHTSVCPSSQQSGVDEHLEAYARFGARNDAIIIRGVHDVATRYICFETRKLAGELDALVNSVTQLAGNQKPATVARVCGIRSSNDHHTSVCHSLQQSGVDEHPEAYAANTFHDVAIDTFAETRNLEAKLDALVNLVTQLAANQKPVFVARVCDIRSSKDHYTSVCPSSQQSGVDEHPEAYAANTYCRAPQQQRQGT</sequence>
<dbReference type="EMBL" id="JBGMDY010000011">
    <property type="protein sequence ID" value="KAL2319043.1"/>
    <property type="molecule type" value="Genomic_DNA"/>
</dbReference>
<evidence type="ECO:0000313" key="2">
    <source>
        <dbReference type="Proteomes" id="UP001603857"/>
    </source>
</evidence>
<organism evidence="1 2">
    <name type="scientific">Flemingia macrophylla</name>
    <dbReference type="NCBI Taxonomy" id="520843"/>
    <lineage>
        <taxon>Eukaryota</taxon>
        <taxon>Viridiplantae</taxon>
        <taxon>Streptophyta</taxon>
        <taxon>Embryophyta</taxon>
        <taxon>Tracheophyta</taxon>
        <taxon>Spermatophyta</taxon>
        <taxon>Magnoliopsida</taxon>
        <taxon>eudicotyledons</taxon>
        <taxon>Gunneridae</taxon>
        <taxon>Pentapetalae</taxon>
        <taxon>rosids</taxon>
        <taxon>fabids</taxon>
        <taxon>Fabales</taxon>
        <taxon>Fabaceae</taxon>
        <taxon>Papilionoideae</taxon>
        <taxon>50 kb inversion clade</taxon>
        <taxon>NPAAA clade</taxon>
        <taxon>indigoferoid/millettioid clade</taxon>
        <taxon>Phaseoleae</taxon>
        <taxon>Flemingia</taxon>
    </lineage>
</organism>
<evidence type="ECO:0000313" key="1">
    <source>
        <dbReference type="EMBL" id="KAL2319043.1"/>
    </source>
</evidence>
<proteinExistence type="predicted"/>
<dbReference type="AlphaFoldDB" id="A0ABD1L6Q2"/>
<keyword evidence="2" id="KW-1185">Reference proteome</keyword>
<comment type="caution">
    <text evidence="1">The sequence shown here is derived from an EMBL/GenBank/DDBJ whole genome shotgun (WGS) entry which is preliminary data.</text>
</comment>
<gene>
    <name evidence="1" type="ORF">Fmac_032919</name>
</gene>
<name>A0ABD1L6Q2_9FABA</name>
<accession>A0ABD1L6Q2</accession>
<reference evidence="1 2" key="1">
    <citation type="submission" date="2024-08" db="EMBL/GenBank/DDBJ databases">
        <title>Insights into the chromosomal genome structure of Flemingia macrophylla.</title>
        <authorList>
            <person name="Ding Y."/>
            <person name="Zhao Y."/>
            <person name="Bi W."/>
            <person name="Wu M."/>
            <person name="Zhao G."/>
            <person name="Gong Y."/>
            <person name="Li W."/>
            <person name="Zhang P."/>
        </authorList>
    </citation>
    <scope>NUCLEOTIDE SEQUENCE [LARGE SCALE GENOMIC DNA]</scope>
    <source>
        <strain evidence="1">DYQJB</strain>
        <tissue evidence="1">Leaf</tissue>
    </source>
</reference>